<keyword evidence="1" id="KW-0560">Oxidoreductase</keyword>
<reference evidence="5 6" key="1">
    <citation type="journal article" date="2010" name="Stand. Genomic Sci.">
        <title>Complete genome sequence of Conexibacter woesei type strain (ID131577).</title>
        <authorList>
            <person name="Pukall R."/>
            <person name="Lapidus A."/>
            <person name="Glavina Del Rio T."/>
            <person name="Copeland A."/>
            <person name="Tice H."/>
            <person name="Cheng J.-F."/>
            <person name="Lucas S."/>
            <person name="Chen F."/>
            <person name="Nolan M."/>
            <person name="Bruce D."/>
            <person name="Goodwin L."/>
            <person name="Pitluck S."/>
            <person name="Mavromatis K."/>
            <person name="Ivanova N."/>
            <person name="Ovchinnikova G."/>
            <person name="Pati A."/>
            <person name="Chen A."/>
            <person name="Palaniappan K."/>
            <person name="Land M."/>
            <person name="Hauser L."/>
            <person name="Chang Y.-J."/>
            <person name="Jeffries C.D."/>
            <person name="Chain P."/>
            <person name="Meincke L."/>
            <person name="Sims D."/>
            <person name="Brettin T."/>
            <person name="Detter J.C."/>
            <person name="Rohde M."/>
            <person name="Goeker M."/>
            <person name="Bristow J."/>
            <person name="Eisen J.A."/>
            <person name="Markowitz V."/>
            <person name="Kyrpides N.C."/>
            <person name="Klenk H.-P."/>
            <person name="Hugenholtz P."/>
        </authorList>
    </citation>
    <scope>NUCLEOTIDE SEQUENCE [LARGE SCALE GENOMIC DNA]</scope>
    <source>
        <strain evidence="6">DSM 14684 / CIP 108061 / JCM 11494 / NBRC 100937 / ID131577</strain>
    </source>
</reference>
<evidence type="ECO:0000256" key="2">
    <source>
        <dbReference type="SAM" id="MobiDB-lite"/>
    </source>
</evidence>
<feature type="domain" description="Luciferase-like" evidence="3">
    <location>
        <begin position="10"/>
        <end position="228"/>
    </location>
</feature>
<dbReference type="AlphaFoldDB" id="D3F7M1"/>
<dbReference type="KEGG" id="cwo:Cwoe_2460"/>
<organism evidence="5 6">
    <name type="scientific">Conexibacter woesei (strain DSM 14684 / CCUG 47730 / CIP 108061 / JCM 11494 / NBRC 100937 / ID131577)</name>
    <dbReference type="NCBI Taxonomy" id="469383"/>
    <lineage>
        <taxon>Bacteria</taxon>
        <taxon>Bacillati</taxon>
        <taxon>Actinomycetota</taxon>
        <taxon>Thermoleophilia</taxon>
        <taxon>Solirubrobacterales</taxon>
        <taxon>Conexibacteraceae</taxon>
        <taxon>Conexibacter</taxon>
    </lineage>
</organism>
<dbReference type="InterPro" id="IPR011251">
    <property type="entry name" value="Luciferase-like_dom"/>
</dbReference>
<evidence type="ECO:0000256" key="1">
    <source>
        <dbReference type="ARBA" id="ARBA00023002"/>
    </source>
</evidence>
<dbReference type="InterPro" id="IPR050564">
    <property type="entry name" value="F420-G6PD/mer"/>
</dbReference>
<dbReference type="Gene3D" id="1.20.120.520">
    <property type="entry name" value="nmb1532 protein domain like"/>
    <property type="match status" value="1"/>
</dbReference>
<dbReference type="STRING" id="469383.Cwoe_2460"/>
<dbReference type="eggNOG" id="COG3945">
    <property type="taxonomic scope" value="Bacteria"/>
</dbReference>
<feature type="region of interest" description="Disordered" evidence="2">
    <location>
        <begin position="291"/>
        <end position="310"/>
    </location>
</feature>
<reference evidence="6" key="2">
    <citation type="submission" date="2010-01" db="EMBL/GenBank/DDBJ databases">
        <title>The complete genome of Conexibacter woesei DSM 14684.</title>
        <authorList>
            <consortium name="US DOE Joint Genome Institute (JGI-PGF)"/>
            <person name="Lucas S."/>
            <person name="Copeland A."/>
            <person name="Lapidus A."/>
            <person name="Glavina del Rio T."/>
            <person name="Dalin E."/>
            <person name="Tice H."/>
            <person name="Bruce D."/>
            <person name="Goodwin L."/>
            <person name="Pitluck S."/>
            <person name="Kyrpides N."/>
            <person name="Mavromatis K."/>
            <person name="Ivanova N."/>
            <person name="Mikhailova N."/>
            <person name="Chertkov O."/>
            <person name="Brettin T."/>
            <person name="Detter J.C."/>
            <person name="Han C."/>
            <person name="Larimer F."/>
            <person name="Land M."/>
            <person name="Hauser L."/>
            <person name="Markowitz V."/>
            <person name="Cheng J.-F."/>
            <person name="Hugenholtz P."/>
            <person name="Woyke T."/>
            <person name="Wu D."/>
            <person name="Pukall R."/>
            <person name="Steenblock K."/>
            <person name="Schneider S."/>
            <person name="Klenk H.-P."/>
            <person name="Eisen J.A."/>
        </authorList>
    </citation>
    <scope>NUCLEOTIDE SEQUENCE [LARGE SCALE GENOMIC DNA]</scope>
    <source>
        <strain evidence="6">DSM 14684 / CIP 108061 / JCM 11494 / NBRC 100937 / ID131577</strain>
    </source>
</reference>
<dbReference type="Pfam" id="PF00296">
    <property type="entry name" value="Bac_luciferase"/>
    <property type="match status" value="1"/>
</dbReference>
<keyword evidence="6" id="KW-1185">Reference proteome</keyword>
<dbReference type="InterPro" id="IPR036661">
    <property type="entry name" value="Luciferase-like_sf"/>
</dbReference>
<dbReference type="OrthoDB" id="9775082at2"/>
<dbReference type="InterPro" id="IPR012312">
    <property type="entry name" value="Hemerythrin-like"/>
</dbReference>
<evidence type="ECO:0000259" key="4">
    <source>
        <dbReference type="Pfam" id="PF01814"/>
    </source>
</evidence>
<feature type="region of interest" description="Disordered" evidence="2">
    <location>
        <begin position="324"/>
        <end position="375"/>
    </location>
</feature>
<dbReference type="SUPFAM" id="SSF51679">
    <property type="entry name" value="Bacterial luciferase-like"/>
    <property type="match status" value="1"/>
</dbReference>
<feature type="compositionally biased region" description="Basic and acidic residues" evidence="2">
    <location>
        <begin position="341"/>
        <end position="356"/>
    </location>
</feature>
<dbReference type="Pfam" id="PF01814">
    <property type="entry name" value="Hemerythrin"/>
    <property type="match status" value="1"/>
</dbReference>
<dbReference type="Gene3D" id="3.20.20.30">
    <property type="entry name" value="Luciferase-like domain"/>
    <property type="match status" value="1"/>
</dbReference>
<dbReference type="EMBL" id="CP001854">
    <property type="protein sequence ID" value="ADB50883.1"/>
    <property type="molecule type" value="Genomic_DNA"/>
</dbReference>
<evidence type="ECO:0000313" key="6">
    <source>
        <dbReference type="Proteomes" id="UP000008229"/>
    </source>
</evidence>
<dbReference type="CDD" id="cd12108">
    <property type="entry name" value="Hr-like"/>
    <property type="match status" value="1"/>
</dbReference>
<dbReference type="GO" id="GO:0016705">
    <property type="term" value="F:oxidoreductase activity, acting on paired donors, with incorporation or reduction of molecular oxygen"/>
    <property type="evidence" value="ECO:0007669"/>
    <property type="project" value="InterPro"/>
</dbReference>
<dbReference type="PANTHER" id="PTHR43244:SF1">
    <property type="entry name" value="5,10-METHYLENETETRAHYDROMETHANOPTERIN REDUCTASE"/>
    <property type="match status" value="1"/>
</dbReference>
<dbReference type="Proteomes" id="UP000008229">
    <property type="component" value="Chromosome"/>
</dbReference>
<name>D3F7M1_CONWI</name>
<evidence type="ECO:0000313" key="5">
    <source>
        <dbReference type="EMBL" id="ADB50883.1"/>
    </source>
</evidence>
<sequence length="531" mass="56868">MADYGHELRFGVFISPAAGQSDRVLELATLADVAGLDLVSFQDHPYQPQFLDAWTLLSVVAAQTTNVRVALNVANLPLRPPFVLARSVASLDLLSGGRVELGLGAGAFWDAIAAVGGPRLTPGQGVDALAEAIELIRAVWSADGAPIHHRGVHYDVDGAQPGPPPAHDVEIWLGAYKPRMLALTGARADGWLPSMGYASLEELPGMNAAIDAAAVEAGRRPDAIRRLFNVNGGFGDGDGFLEGPPHDWAEQLTELTLLTGMSTYVLSVSSEAELRTFAEEVAPAVRELVEEERARGGRERDAAAAVGGGTGGADAGVVAGAGASAAAGTDGTPFATVPTPDDGRRLSDERPWDESTRPSGPARDPSRRFSADQQAAGRHLIDVHDGLRGELERLRDLIAQVAQGTTDPAAVRSHINRMTIRQNNWTLGTFCETYCRVVTGHHTLEDDSVFPHLERRDPALQPVIDRLGEEHETISELLERVDRTLVALVAAEPDGMERVQASVDLLTDALLSHFSYEERELIEPLARLGFY</sequence>
<feature type="domain" description="Hemerythrin-like" evidence="4">
    <location>
        <begin position="381"/>
        <end position="522"/>
    </location>
</feature>
<evidence type="ECO:0000259" key="3">
    <source>
        <dbReference type="Pfam" id="PF00296"/>
    </source>
</evidence>
<dbReference type="CDD" id="cd01097">
    <property type="entry name" value="Tetrahydromethanopterin_reductase"/>
    <property type="match status" value="1"/>
</dbReference>
<protein>
    <submittedName>
        <fullName evidence="5">Putative F420-dependent oxidoreductase</fullName>
    </submittedName>
</protein>
<dbReference type="eggNOG" id="COG2141">
    <property type="taxonomic scope" value="Bacteria"/>
</dbReference>
<feature type="compositionally biased region" description="Basic and acidic residues" evidence="2">
    <location>
        <begin position="291"/>
        <end position="302"/>
    </location>
</feature>
<dbReference type="PANTHER" id="PTHR43244">
    <property type="match status" value="1"/>
</dbReference>
<proteinExistence type="predicted"/>
<gene>
    <name evidence="5" type="ordered locus">Cwoe_2460</name>
</gene>
<accession>D3F7M1</accession>
<dbReference type="HOGENOM" id="CLU_509747_0_0_11"/>
<dbReference type="RefSeq" id="WP_012933934.1">
    <property type="nucleotide sequence ID" value="NC_013739.1"/>
</dbReference>